<organism evidence="2 3">
    <name type="scientific">Naegleria fowleri</name>
    <name type="common">Brain eating amoeba</name>
    <dbReference type="NCBI Taxonomy" id="5763"/>
    <lineage>
        <taxon>Eukaryota</taxon>
        <taxon>Discoba</taxon>
        <taxon>Heterolobosea</taxon>
        <taxon>Tetramitia</taxon>
        <taxon>Eutetramitia</taxon>
        <taxon>Vahlkampfiidae</taxon>
        <taxon>Naegleria</taxon>
    </lineage>
</organism>
<gene>
    <name evidence="2" type="ORF">FDP41_000625</name>
</gene>
<dbReference type="VEuPathDB" id="AmoebaDB:NfTy_030800"/>
<comment type="caution">
    <text evidence="2">The sequence shown here is derived from an EMBL/GenBank/DDBJ whole genome shotgun (WGS) entry which is preliminary data.</text>
</comment>
<keyword evidence="3" id="KW-1185">Reference proteome</keyword>
<name>A0A6A5CAF5_NAEFO</name>
<evidence type="ECO:0000313" key="3">
    <source>
        <dbReference type="Proteomes" id="UP000444721"/>
    </source>
</evidence>
<feature type="compositionally biased region" description="Low complexity" evidence="1">
    <location>
        <begin position="53"/>
        <end position="70"/>
    </location>
</feature>
<proteinExistence type="predicted"/>
<dbReference type="EMBL" id="VFQX01000002">
    <property type="protein sequence ID" value="KAF0984726.1"/>
    <property type="molecule type" value="Genomic_DNA"/>
</dbReference>
<evidence type="ECO:0000313" key="2">
    <source>
        <dbReference type="EMBL" id="KAF0984726.1"/>
    </source>
</evidence>
<reference evidence="2 3" key="1">
    <citation type="journal article" date="2019" name="Sci. Rep.">
        <title>Nanopore sequencing improves the draft genome of the human pathogenic amoeba Naegleria fowleri.</title>
        <authorList>
            <person name="Liechti N."/>
            <person name="Schurch N."/>
            <person name="Bruggmann R."/>
            <person name="Wittwer M."/>
        </authorList>
    </citation>
    <scope>NUCLEOTIDE SEQUENCE [LARGE SCALE GENOMIC DNA]</scope>
    <source>
        <strain evidence="2 3">ATCC 30894</strain>
    </source>
</reference>
<accession>A0A6A5CAF5</accession>
<feature type="region of interest" description="Disordered" evidence="1">
    <location>
        <begin position="15"/>
        <end position="114"/>
    </location>
</feature>
<dbReference type="VEuPathDB" id="AmoebaDB:NF0092530"/>
<dbReference type="VEuPathDB" id="AmoebaDB:FDP41_000625"/>
<dbReference type="OrthoDB" id="10408025at2759"/>
<dbReference type="GeneID" id="68107843"/>
<dbReference type="Proteomes" id="UP000444721">
    <property type="component" value="Unassembled WGS sequence"/>
</dbReference>
<dbReference type="AlphaFoldDB" id="A0A6A5CAF5"/>
<dbReference type="RefSeq" id="XP_044569439.1">
    <property type="nucleotide sequence ID" value="XM_044709864.1"/>
</dbReference>
<evidence type="ECO:0000256" key="1">
    <source>
        <dbReference type="SAM" id="MobiDB-lite"/>
    </source>
</evidence>
<sequence>MKQINELVNFSAQFSSPNLSSGHPVESNFNHHHHGNSSYGPTNSRLIAHHHSTCASSSSSSSGMSTHGLSNNTSTVNIPQSLLAPKRQRRSTDHSKIVVKRYGKNASTSSNNGAVMAHFKSLSYKPQKRLRKKKKADPKLVDFLWRQIESADIHAVSVLQNNNNTDSSESSSPNSTLTEWCCDTNRFHSYHHHHTCPFHRKNPSKKDSFSLTGVVGNGCEEDGVPRIEKNRVVRTSISIRELLL</sequence>
<feature type="compositionally biased region" description="Polar residues" evidence="1">
    <location>
        <begin position="71"/>
        <end position="80"/>
    </location>
</feature>
<protein>
    <submittedName>
        <fullName evidence="2">Uncharacterized protein</fullName>
    </submittedName>
</protein>